<dbReference type="Pfam" id="PF04932">
    <property type="entry name" value="Wzy_C"/>
    <property type="match status" value="1"/>
</dbReference>
<sequence length="445" mass="49108">MFRLVLWIACCFGFAWLFRRRIRWAFAGILGVWMLVPTVGSPLITGVDSGALSMHAASWLIFAVFTVRLLHDPVSLRRVLGREFFFFMVLALVVLAAFLASRSSPDGGGMVLLVDQILAPVLFFLILLSAALDDPDLVTALRTMLLTLVAVTCVIALIQWLTHSVLFYEEGFLTQYWFNPETDRWMGTLDQPLALSLAICVAAPLVAGLKHNLLQALLLLLMITGVLVTQSRVGLFVVGFSVVAVVLFAKRRVWVRIVFLVVLSVATWFIVQSPLVAGVAERLEDDTGSAEARARALEYFVAHWSDYFIAGQGIGASYKVAVQGGLQTSFENPLVMYSIDFGILFALLYFGAMAYLVLKHAPRHHFRGLTLAGLLAVVVPQTYSSLATRSAAAILIWTVFAMLVMAGDEVVRQGQLLREAQRYPELPAAPYEGAVRERDQAGRRP</sequence>
<feature type="domain" description="O-antigen ligase-related" evidence="5">
    <location>
        <begin position="217"/>
        <end position="348"/>
    </location>
</feature>
<evidence type="ECO:0000259" key="5">
    <source>
        <dbReference type="Pfam" id="PF04932"/>
    </source>
</evidence>
<dbReference type="STRING" id="1045773.SAMN05216555_101398"/>
<dbReference type="EMBL" id="FNEI01000001">
    <property type="protein sequence ID" value="SDI23997.1"/>
    <property type="molecule type" value="Genomic_DNA"/>
</dbReference>
<evidence type="ECO:0000313" key="6">
    <source>
        <dbReference type="EMBL" id="SDI23997.1"/>
    </source>
</evidence>
<dbReference type="RefSeq" id="WP_074586433.1">
    <property type="nucleotide sequence ID" value="NZ_FNEI01000001.1"/>
</dbReference>
<dbReference type="PANTHER" id="PTHR37422">
    <property type="entry name" value="TEICHURONIC ACID BIOSYNTHESIS PROTEIN TUAE"/>
    <property type="match status" value="1"/>
</dbReference>
<evidence type="ECO:0000256" key="2">
    <source>
        <dbReference type="ARBA" id="ARBA00022692"/>
    </source>
</evidence>
<dbReference type="PANTHER" id="PTHR37422:SF23">
    <property type="entry name" value="TEICHURONIC ACID BIOSYNTHESIS PROTEIN TUAE"/>
    <property type="match status" value="1"/>
</dbReference>
<protein>
    <submittedName>
        <fullName evidence="6">O-Antigen ligase</fullName>
    </submittedName>
</protein>
<reference evidence="7" key="1">
    <citation type="submission" date="2016-10" db="EMBL/GenBank/DDBJ databases">
        <authorList>
            <person name="Varghese N."/>
            <person name="Submissions S."/>
        </authorList>
    </citation>
    <scope>NUCLEOTIDE SEQUENCE [LARGE SCALE GENOMIC DNA]</scope>
    <source>
        <strain evidence="7">CGMCC 1.10783</strain>
    </source>
</reference>
<keyword evidence="6" id="KW-0436">Ligase</keyword>
<gene>
    <name evidence="6" type="ORF">SAMN05216555_101398</name>
</gene>
<dbReference type="GO" id="GO:0016020">
    <property type="term" value="C:membrane"/>
    <property type="evidence" value="ECO:0007669"/>
    <property type="project" value="UniProtKB-SubCell"/>
</dbReference>
<dbReference type="InterPro" id="IPR007016">
    <property type="entry name" value="O-antigen_ligase-rel_domated"/>
</dbReference>
<proteinExistence type="predicted"/>
<dbReference type="OrthoDB" id="4876415at2"/>
<keyword evidence="4" id="KW-0472">Membrane</keyword>
<comment type="subcellular location">
    <subcellularLocation>
        <location evidence="1">Membrane</location>
        <topology evidence="1">Multi-pass membrane protein</topology>
    </subcellularLocation>
</comment>
<evidence type="ECO:0000256" key="3">
    <source>
        <dbReference type="ARBA" id="ARBA00022989"/>
    </source>
</evidence>
<name>A0A1G8IZ41_9MICC</name>
<evidence type="ECO:0000256" key="1">
    <source>
        <dbReference type="ARBA" id="ARBA00004141"/>
    </source>
</evidence>
<dbReference type="InterPro" id="IPR051533">
    <property type="entry name" value="WaaL-like"/>
</dbReference>
<keyword evidence="3" id="KW-1133">Transmembrane helix</keyword>
<organism evidence="6 7">
    <name type="scientific">Arthrobacter cupressi</name>
    <dbReference type="NCBI Taxonomy" id="1045773"/>
    <lineage>
        <taxon>Bacteria</taxon>
        <taxon>Bacillati</taxon>
        <taxon>Actinomycetota</taxon>
        <taxon>Actinomycetes</taxon>
        <taxon>Micrococcales</taxon>
        <taxon>Micrococcaceae</taxon>
        <taxon>Arthrobacter</taxon>
    </lineage>
</organism>
<evidence type="ECO:0000313" key="7">
    <source>
        <dbReference type="Proteomes" id="UP000182130"/>
    </source>
</evidence>
<keyword evidence="2" id="KW-0812">Transmembrane</keyword>
<keyword evidence="7" id="KW-1185">Reference proteome</keyword>
<dbReference type="AlphaFoldDB" id="A0A1G8IZ41"/>
<dbReference type="GO" id="GO:0016874">
    <property type="term" value="F:ligase activity"/>
    <property type="evidence" value="ECO:0007669"/>
    <property type="project" value="UniProtKB-KW"/>
</dbReference>
<dbReference type="Proteomes" id="UP000182130">
    <property type="component" value="Unassembled WGS sequence"/>
</dbReference>
<evidence type="ECO:0000256" key="4">
    <source>
        <dbReference type="ARBA" id="ARBA00023136"/>
    </source>
</evidence>
<accession>A0A1G8IZ41</accession>